<sequence length="272" mass="30267">MNALYRPLFGSRTPILPHATATACSLLLCWSFSTLAQPATVEQESVWGLGVGVVSSQKAYKSIDRDTSVMPLLHVDNRYFHFFGTGLELKLPGLALSETQRLNFGLIGRYDGAGYHADDSPVLDGMAERKGGLWGGVRIEWQTALVNLHADWTHDVSGNSKGQQIALAADRSWRIGDSVTLTPRFGLTWHDDKYTDYYYGVRAEEARAGRPAYQGEAGIDVEIGMRAIYAFNPHHAVMFDVQATRLSTEIGDSPITERTTENRFFLGYAYYF</sequence>
<proteinExistence type="inferred from homology"/>
<dbReference type="KEGG" id="sof:NCTC11214_01211"/>
<keyword evidence="5" id="KW-0998">Cell outer membrane</keyword>
<dbReference type="PROSITE" id="PS51257">
    <property type="entry name" value="PROKAR_LIPOPROTEIN"/>
    <property type="match status" value="1"/>
</dbReference>
<evidence type="ECO:0000256" key="2">
    <source>
        <dbReference type="ARBA" id="ARBA00005722"/>
    </source>
</evidence>
<evidence type="ECO:0000256" key="3">
    <source>
        <dbReference type="ARBA" id="ARBA00022729"/>
    </source>
</evidence>
<dbReference type="PANTHER" id="PTHR38776:SF1">
    <property type="entry name" value="MLTA-INTERACTING PROTEIN-RELATED"/>
    <property type="match status" value="1"/>
</dbReference>
<feature type="chain" id="PRO_5019256379" evidence="6">
    <location>
        <begin position="37"/>
        <end position="272"/>
    </location>
</feature>
<dbReference type="Pfam" id="PF06629">
    <property type="entry name" value="MipA"/>
    <property type="match status" value="1"/>
</dbReference>
<comment type="similarity">
    <text evidence="2">Belongs to the MipA/OmpV family.</text>
</comment>
<dbReference type="GO" id="GO:0009252">
    <property type="term" value="P:peptidoglycan biosynthetic process"/>
    <property type="evidence" value="ECO:0007669"/>
    <property type="project" value="TreeGrafter"/>
</dbReference>
<name>A0A447KN04_SEROD</name>
<organism evidence="7 8">
    <name type="scientific">Serratia odorifera</name>
    <dbReference type="NCBI Taxonomy" id="618"/>
    <lineage>
        <taxon>Bacteria</taxon>
        <taxon>Pseudomonadati</taxon>
        <taxon>Pseudomonadota</taxon>
        <taxon>Gammaproteobacteria</taxon>
        <taxon>Enterobacterales</taxon>
        <taxon>Yersiniaceae</taxon>
        <taxon>Serratia</taxon>
    </lineage>
</organism>
<dbReference type="AlphaFoldDB" id="A0A447KN04"/>
<dbReference type="InterPro" id="IPR010583">
    <property type="entry name" value="MipA"/>
</dbReference>
<dbReference type="RefSeq" id="WP_050763094.1">
    <property type="nucleotide sequence ID" value="NZ_LR134117.1"/>
</dbReference>
<dbReference type="PANTHER" id="PTHR38776">
    <property type="entry name" value="MLTA-INTERACTING PROTEIN-RELATED"/>
    <property type="match status" value="1"/>
</dbReference>
<feature type="signal peptide" evidence="6">
    <location>
        <begin position="1"/>
        <end position="36"/>
    </location>
</feature>
<reference evidence="7 8" key="1">
    <citation type="submission" date="2018-12" db="EMBL/GenBank/DDBJ databases">
        <authorList>
            <consortium name="Pathogen Informatics"/>
        </authorList>
    </citation>
    <scope>NUCLEOTIDE SEQUENCE [LARGE SCALE GENOMIC DNA]</scope>
    <source>
        <strain evidence="7 8">NCTC11214</strain>
    </source>
</reference>
<gene>
    <name evidence="7" type="ORF">NCTC11214_01211</name>
</gene>
<dbReference type="EMBL" id="LR134117">
    <property type="protein sequence ID" value="VDZ53845.1"/>
    <property type="molecule type" value="Genomic_DNA"/>
</dbReference>
<evidence type="ECO:0000256" key="1">
    <source>
        <dbReference type="ARBA" id="ARBA00004442"/>
    </source>
</evidence>
<evidence type="ECO:0000256" key="6">
    <source>
        <dbReference type="SAM" id="SignalP"/>
    </source>
</evidence>
<evidence type="ECO:0000256" key="4">
    <source>
        <dbReference type="ARBA" id="ARBA00023136"/>
    </source>
</evidence>
<comment type="subcellular location">
    <subcellularLocation>
        <location evidence="1">Cell outer membrane</location>
    </subcellularLocation>
</comment>
<accession>A0A447KN04</accession>
<dbReference type="GO" id="GO:0009279">
    <property type="term" value="C:cell outer membrane"/>
    <property type="evidence" value="ECO:0007669"/>
    <property type="project" value="UniProtKB-SubCell"/>
</dbReference>
<evidence type="ECO:0000313" key="7">
    <source>
        <dbReference type="EMBL" id="VDZ53845.1"/>
    </source>
</evidence>
<protein>
    <submittedName>
        <fullName evidence="7">24 kDa outer membrane protein</fullName>
    </submittedName>
</protein>
<evidence type="ECO:0000313" key="8">
    <source>
        <dbReference type="Proteomes" id="UP000281391"/>
    </source>
</evidence>
<keyword evidence="4" id="KW-0472">Membrane</keyword>
<dbReference type="Proteomes" id="UP000281391">
    <property type="component" value="Chromosome"/>
</dbReference>
<evidence type="ECO:0000256" key="5">
    <source>
        <dbReference type="ARBA" id="ARBA00023237"/>
    </source>
</evidence>
<keyword evidence="3 6" id="KW-0732">Signal</keyword>